<dbReference type="Proteomes" id="UP000323142">
    <property type="component" value="Unassembled WGS sequence"/>
</dbReference>
<evidence type="ECO:0000313" key="6">
    <source>
        <dbReference type="Proteomes" id="UP000323142"/>
    </source>
</evidence>
<dbReference type="Gene3D" id="3.90.79.10">
    <property type="entry name" value="Nucleoside Triphosphate Pyrophosphohydrolase"/>
    <property type="match status" value="1"/>
</dbReference>
<proteinExistence type="inferred from homology"/>
<dbReference type="EMBL" id="VUOA01000003">
    <property type="protein sequence ID" value="KAA2244216.1"/>
    <property type="molecule type" value="Genomic_DNA"/>
</dbReference>
<dbReference type="InterPro" id="IPR015797">
    <property type="entry name" value="NUDIX_hydrolase-like_dom_sf"/>
</dbReference>
<gene>
    <name evidence="5" type="ORF">F0L46_00780</name>
</gene>
<dbReference type="InterPro" id="IPR020084">
    <property type="entry name" value="NUDIX_hydrolase_CS"/>
</dbReference>
<reference evidence="5 6" key="2">
    <citation type="submission" date="2019-09" db="EMBL/GenBank/DDBJ databases">
        <authorList>
            <person name="Jin C."/>
        </authorList>
    </citation>
    <scope>NUCLEOTIDE SEQUENCE [LARGE SCALE GENOMIC DNA]</scope>
    <source>
        <strain evidence="5 6">BN140002</strain>
    </source>
</reference>
<evidence type="ECO:0000313" key="5">
    <source>
        <dbReference type="EMBL" id="KAA2244216.1"/>
    </source>
</evidence>
<reference evidence="5 6" key="1">
    <citation type="submission" date="2019-09" db="EMBL/GenBank/DDBJ databases">
        <title>Salinarimonas rosea gen. nov., sp. nov., a new member of the a-2 subgroup of the Proteobacteria.</title>
        <authorList>
            <person name="Liu J."/>
        </authorList>
    </citation>
    <scope>NUCLEOTIDE SEQUENCE [LARGE SCALE GENOMIC DNA]</scope>
    <source>
        <strain evidence="5 6">BN140002</strain>
    </source>
</reference>
<dbReference type="PROSITE" id="PS51462">
    <property type="entry name" value="NUDIX"/>
    <property type="match status" value="1"/>
</dbReference>
<dbReference type="SUPFAM" id="SSF55811">
    <property type="entry name" value="Nudix"/>
    <property type="match status" value="1"/>
</dbReference>
<dbReference type="AlphaFoldDB" id="A0A5B2W149"/>
<dbReference type="InterPro" id="IPR020476">
    <property type="entry name" value="Nudix_hydrolase"/>
</dbReference>
<dbReference type="InterPro" id="IPR000086">
    <property type="entry name" value="NUDIX_hydrolase_dom"/>
</dbReference>
<comment type="similarity">
    <text evidence="3">Belongs to the Nudix hydrolase family.</text>
</comment>
<comment type="caution">
    <text evidence="5">The sequence shown here is derived from an EMBL/GenBank/DDBJ whole genome shotgun (WGS) entry which is preliminary data.</text>
</comment>
<dbReference type="RefSeq" id="WP_149815121.1">
    <property type="nucleotide sequence ID" value="NZ_VUOA01000003.1"/>
</dbReference>
<keyword evidence="6" id="KW-1185">Reference proteome</keyword>
<evidence type="ECO:0000259" key="4">
    <source>
        <dbReference type="PROSITE" id="PS51462"/>
    </source>
</evidence>
<sequence>MAGFSDSYLGRLRAEVGSRLLLVPGARVVIENERGEIFLQLRTDFRLWGLPGGVPDEGEALETAAIREVEEETGLVLGAISAFGFASDPAHEVWTYPNGHVCHYHTLLFHAASYTGTPRVADDESLRVGWFAPDGLPELMPCMARTLAAYGRFKATGAFQFT</sequence>
<name>A0A5B2W149_9HYPH</name>
<dbReference type="OrthoDB" id="9761969at2"/>
<organism evidence="5 6">
    <name type="scientific">Salinarimonas soli</name>
    <dbReference type="NCBI Taxonomy" id="1638099"/>
    <lineage>
        <taxon>Bacteria</taxon>
        <taxon>Pseudomonadati</taxon>
        <taxon>Pseudomonadota</taxon>
        <taxon>Alphaproteobacteria</taxon>
        <taxon>Hyphomicrobiales</taxon>
        <taxon>Salinarimonadaceae</taxon>
        <taxon>Salinarimonas</taxon>
    </lineage>
</organism>
<feature type="domain" description="Nudix hydrolase" evidence="4">
    <location>
        <begin position="21"/>
        <end position="155"/>
    </location>
</feature>
<evidence type="ECO:0000256" key="3">
    <source>
        <dbReference type="RuleBase" id="RU003476"/>
    </source>
</evidence>
<dbReference type="PRINTS" id="PR00502">
    <property type="entry name" value="NUDIXFAMILY"/>
</dbReference>
<dbReference type="PANTHER" id="PTHR43046:SF14">
    <property type="entry name" value="MUTT_NUDIX FAMILY PROTEIN"/>
    <property type="match status" value="1"/>
</dbReference>
<dbReference type="PANTHER" id="PTHR43046">
    <property type="entry name" value="GDP-MANNOSE MANNOSYL HYDROLASE"/>
    <property type="match status" value="1"/>
</dbReference>
<evidence type="ECO:0000256" key="1">
    <source>
        <dbReference type="ARBA" id="ARBA00001946"/>
    </source>
</evidence>
<keyword evidence="2 3" id="KW-0378">Hydrolase</keyword>
<dbReference type="GO" id="GO:0016787">
    <property type="term" value="F:hydrolase activity"/>
    <property type="evidence" value="ECO:0007669"/>
    <property type="project" value="UniProtKB-KW"/>
</dbReference>
<evidence type="ECO:0000256" key="2">
    <source>
        <dbReference type="ARBA" id="ARBA00022801"/>
    </source>
</evidence>
<comment type="cofactor">
    <cofactor evidence="1">
        <name>Mg(2+)</name>
        <dbReference type="ChEBI" id="CHEBI:18420"/>
    </cofactor>
</comment>
<dbReference type="PROSITE" id="PS00893">
    <property type="entry name" value="NUDIX_BOX"/>
    <property type="match status" value="1"/>
</dbReference>
<dbReference type="Pfam" id="PF00293">
    <property type="entry name" value="NUDIX"/>
    <property type="match status" value="1"/>
</dbReference>
<protein>
    <submittedName>
        <fullName evidence="5">NUDIX domain-containing protein</fullName>
    </submittedName>
</protein>
<accession>A0A5B2W149</accession>